<evidence type="ECO:0000256" key="1">
    <source>
        <dbReference type="ARBA" id="ARBA00005417"/>
    </source>
</evidence>
<dbReference type="Proteomes" id="UP001597427">
    <property type="component" value="Unassembled WGS sequence"/>
</dbReference>
<evidence type="ECO:0000313" key="6">
    <source>
        <dbReference type="EMBL" id="MFD2728064.1"/>
    </source>
</evidence>
<accession>A0ABW5TGP4</accession>
<evidence type="ECO:0000256" key="2">
    <source>
        <dbReference type="ARBA" id="ARBA00022448"/>
    </source>
</evidence>
<dbReference type="PROSITE" id="PS50893">
    <property type="entry name" value="ABC_TRANSPORTER_2"/>
    <property type="match status" value="1"/>
</dbReference>
<dbReference type="PROSITE" id="PS00211">
    <property type="entry name" value="ABC_TRANSPORTER_1"/>
    <property type="match status" value="1"/>
</dbReference>
<keyword evidence="7" id="KW-1185">Reference proteome</keyword>
<gene>
    <name evidence="6" type="ORF">ACFSR0_01255</name>
</gene>
<keyword evidence="3" id="KW-0547">Nucleotide-binding</keyword>
<dbReference type="SMART" id="SM00382">
    <property type="entry name" value="AAA"/>
    <property type="match status" value="1"/>
</dbReference>
<evidence type="ECO:0000256" key="4">
    <source>
        <dbReference type="ARBA" id="ARBA00022840"/>
    </source>
</evidence>
<comment type="similarity">
    <text evidence="1">Belongs to the ABC transporter superfamily.</text>
</comment>
<organism evidence="6 7">
    <name type="scientific">Enterococcus camelliae</name>
    <dbReference type="NCBI Taxonomy" id="453959"/>
    <lineage>
        <taxon>Bacteria</taxon>
        <taxon>Bacillati</taxon>
        <taxon>Bacillota</taxon>
        <taxon>Bacilli</taxon>
        <taxon>Lactobacillales</taxon>
        <taxon>Enterococcaceae</taxon>
        <taxon>Enterococcus</taxon>
    </lineage>
</organism>
<dbReference type="Gene3D" id="3.40.50.300">
    <property type="entry name" value="P-loop containing nucleotide triphosphate hydrolases"/>
    <property type="match status" value="1"/>
</dbReference>
<dbReference type="InterPro" id="IPR003439">
    <property type="entry name" value="ABC_transporter-like_ATP-bd"/>
</dbReference>
<protein>
    <submittedName>
        <fullName evidence="6">ABC transporter ATP-binding protein</fullName>
    </submittedName>
</protein>
<evidence type="ECO:0000256" key="3">
    <source>
        <dbReference type="ARBA" id="ARBA00022741"/>
    </source>
</evidence>
<dbReference type="Pfam" id="PF00005">
    <property type="entry name" value="ABC_tran"/>
    <property type="match status" value="1"/>
</dbReference>
<proteinExistence type="inferred from homology"/>
<evidence type="ECO:0000313" key="7">
    <source>
        <dbReference type="Proteomes" id="UP001597427"/>
    </source>
</evidence>
<feature type="domain" description="ABC transporter" evidence="5">
    <location>
        <begin position="5"/>
        <end position="233"/>
    </location>
</feature>
<comment type="caution">
    <text evidence="6">The sequence shown here is derived from an EMBL/GenBank/DDBJ whole genome shotgun (WGS) entry which is preliminary data.</text>
</comment>
<reference evidence="7" key="1">
    <citation type="journal article" date="2019" name="Int. J. Syst. Evol. Microbiol.">
        <title>The Global Catalogue of Microorganisms (GCM) 10K type strain sequencing project: providing services to taxonomists for standard genome sequencing and annotation.</title>
        <authorList>
            <consortium name="The Broad Institute Genomics Platform"/>
            <consortium name="The Broad Institute Genome Sequencing Center for Infectious Disease"/>
            <person name="Wu L."/>
            <person name="Ma J."/>
        </authorList>
    </citation>
    <scope>NUCLEOTIDE SEQUENCE [LARGE SCALE GENOMIC DNA]</scope>
    <source>
        <strain evidence="7">TISTR 932</strain>
    </source>
</reference>
<dbReference type="EMBL" id="JBHUMO010000007">
    <property type="protein sequence ID" value="MFD2728064.1"/>
    <property type="molecule type" value="Genomic_DNA"/>
</dbReference>
<dbReference type="PANTHER" id="PTHR43335:SF4">
    <property type="entry name" value="ABC TRANSPORTER, ATP-BINDING PROTEIN"/>
    <property type="match status" value="1"/>
</dbReference>
<dbReference type="InterPro" id="IPR017871">
    <property type="entry name" value="ABC_transporter-like_CS"/>
</dbReference>
<dbReference type="RefSeq" id="WP_379979100.1">
    <property type="nucleotide sequence ID" value="NZ_JBHUMO010000007.1"/>
</dbReference>
<keyword evidence="2" id="KW-0813">Transport</keyword>
<keyword evidence="4 6" id="KW-0067">ATP-binding</keyword>
<dbReference type="GO" id="GO:0005524">
    <property type="term" value="F:ATP binding"/>
    <property type="evidence" value="ECO:0007669"/>
    <property type="project" value="UniProtKB-KW"/>
</dbReference>
<dbReference type="InterPro" id="IPR003593">
    <property type="entry name" value="AAA+_ATPase"/>
</dbReference>
<evidence type="ECO:0000259" key="5">
    <source>
        <dbReference type="PROSITE" id="PS50893"/>
    </source>
</evidence>
<dbReference type="SUPFAM" id="SSF52540">
    <property type="entry name" value="P-loop containing nucleoside triphosphate hydrolases"/>
    <property type="match status" value="1"/>
</dbReference>
<dbReference type="PANTHER" id="PTHR43335">
    <property type="entry name" value="ABC TRANSPORTER, ATP-BINDING PROTEIN"/>
    <property type="match status" value="1"/>
</dbReference>
<dbReference type="InterPro" id="IPR027417">
    <property type="entry name" value="P-loop_NTPase"/>
</dbReference>
<sequence>METILKVNNVSKKIGSKTIIDEVSFDVPKGKIVGLLGPNGAGKTTLIRMIVGLMKMSNGEITIANYSLKEHYREAISEVGAIVENPEFYNYMSGMDNLLQYARMSRKHVTPEEILAIIKQVHLEAHFNQKVKTYSLGMRQRLGVAQALIHQPSLLVLDEPMNGLDPMGMKEFREMLRDLKNKGISVILSSHQLSDIELVADELVIVQHGKITHQVTMDEIKNQQLVMVVECQKIDELTQYLTQQSLSFERRQEQVWVYLEQDIRVSLLKDLVNQDLNVLAFYPKVSSLEDVFLAWTEEGGL</sequence>
<name>A0ABW5TGP4_9ENTE</name>